<organism evidence="1 2">
    <name type="scientific">Shigella sonnei</name>
    <dbReference type="NCBI Taxonomy" id="624"/>
    <lineage>
        <taxon>Bacteria</taxon>
        <taxon>Pseudomonadati</taxon>
        <taxon>Pseudomonadota</taxon>
        <taxon>Gammaproteobacteria</taxon>
        <taxon>Enterobacterales</taxon>
        <taxon>Enterobacteriaceae</taxon>
        <taxon>Shigella</taxon>
    </lineage>
</organism>
<gene>
    <name evidence="1" type="ORF">CI633_16630</name>
</gene>
<proteinExistence type="predicted"/>
<protein>
    <submittedName>
        <fullName evidence="1">Uncharacterized protein</fullName>
    </submittedName>
</protein>
<accession>A0A7Z1I8C2</accession>
<dbReference type="AlphaFoldDB" id="A0A7Z1I8C2"/>
<name>A0A7Z1I8C2_SHISO</name>
<comment type="caution">
    <text evidence="1">The sequence shown here is derived from an EMBL/GenBank/DDBJ whole genome shotgun (WGS) entry which is preliminary data.</text>
</comment>
<sequence length="71" mass="7998">MLLRRNSTLQELTLTVLWGEMDKDGAIDIIVFFCSFGVISTGNNLTPASEVVVTGRRRETTQVQENKVERL</sequence>
<evidence type="ECO:0000313" key="2">
    <source>
        <dbReference type="Proteomes" id="UP000215497"/>
    </source>
</evidence>
<evidence type="ECO:0000313" key="1">
    <source>
        <dbReference type="EMBL" id="OYE50224.1"/>
    </source>
</evidence>
<reference evidence="1 2" key="1">
    <citation type="submission" date="2017-08" db="EMBL/GenBank/DDBJ databases">
        <authorList>
            <person name="Fouts D."/>
            <person name="Sutton G."/>
            <person name="Nguyen K."/>
            <person name="Thamlikitkul V."/>
        </authorList>
    </citation>
    <scope>NUCLEOTIDE SEQUENCE [LARGE SCALE GENOMIC DNA]</scope>
    <source>
        <strain evidence="1 2">ECCRETH04</strain>
    </source>
</reference>
<dbReference type="Proteomes" id="UP000215497">
    <property type="component" value="Unassembled WGS sequence"/>
</dbReference>
<dbReference type="EMBL" id="NPZM01000103">
    <property type="protein sequence ID" value="OYE50224.1"/>
    <property type="molecule type" value="Genomic_DNA"/>
</dbReference>